<organism evidence="2 3">
    <name type="scientific">Gordonia jinghuaiqii</name>
    <dbReference type="NCBI Taxonomy" id="2758710"/>
    <lineage>
        <taxon>Bacteria</taxon>
        <taxon>Bacillati</taxon>
        <taxon>Actinomycetota</taxon>
        <taxon>Actinomycetes</taxon>
        <taxon>Mycobacteriales</taxon>
        <taxon>Gordoniaceae</taxon>
        <taxon>Gordonia</taxon>
    </lineage>
</organism>
<dbReference type="Pfam" id="PF00117">
    <property type="entry name" value="GATase"/>
    <property type="match status" value="1"/>
</dbReference>
<dbReference type="EMBL" id="CP059491">
    <property type="protein sequence ID" value="QMT01496.1"/>
    <property type="molecule type" value="Genomic_DNA"/>
</dbReference>
<proteinExistence type="predicted"/>
<keyword evidence="3" id="KW-1185">Reference proteome</keyword>
<dbReference type="PROSITE" id="PS51273">
    <property type="entry name" value="GATASE_TYPE_1"/>
    <property type="match status" value="1"/>
</dbReference>
<dbReference type="GO" id="GO:0016740">
    <property type="term" value="F:transferase activity"/>
    <property type="evidence" value="ECO:0007669"/>
    <property type="project" value="UniProtKB-KW"/>
</dbReference>
<dbReference type="PANTHER" id="PTHR42695">
    <property type="entry name" value="GLUTAMINE AMIDOTRANSFERASE YLR126C-RELATED"/>
    <property type="match status" value="1"/>
</dbReference>
<gene>
    <name evidence="2" type="ORF">H1R19_22230</name>
</gene>
<sequence>MSGRVLALVHDVSPGNRVSVLGTLGPAFEQRGFGVDIHDVADPGPAPSPEDYDAVCVTGSPESVYDDSVSWIGAEARLVGAAVDSSVPVMGVCFGSQLLATVLGGTVRRSEQPEHGFTWVRSTRPDLVSDGPWFEFHHDTVTVPTTAEVIAENDAGVQAFVSGPHLGVQFHPEITPDCFSSWLTGFDGARSDLGDDGVDLDHLAHAIAGDADVAAQRCDQLVERFLDHAGLTAARARPGGPRNPR</sequence>
<dbReference type="SUPFAM" id="SSF52317">
    <property type="entry name" value="Class I glutamine amidotransferase-like"/>
    <property type="match status" value="1"/>
</dbReference>
<dbReference type="PANTHER" id="PTHR42695:SF5">
    <property type="entry name" value="GLUTAMINE AMIDOTRANSFERASE YLR126C-RELATED"/>
    <property type="match status" value="1"/>
</dbReference>
<dbReference type="InterPro" id="IPR029062">
    <property type="entry name" value="Class_I_gatase-like"/>
</dbReference>
<evidence type="ECO:0000313" key="2">
    <source>
        <dbReference type="EMBL" id="QMT01496.1"/>
    </source>
</evidence>
<dbReference type="Proteomes" id="UP000515663">
    <property type="component" value="Chromosome"/>
</dbReference>
<keyword evidence="2" id="KW-0808">Transferase</keyword>
<feature type="domain" description="Glutamine amidotransferase" evidence="1">
    <location>
        <begin position="27"/>
        <end position="176"/>
    </location>
</feature>
<dbReference type="InterPro" id="IPR044992">
    <property type="entry name" value="ChyE-like"/>
</dbReference>
<dbReference type="InterPro" id="IPR017926">
    <property type="entry name" value="GATASE"/>
</dbReference>
<dbReference type="KEGG" id="gji:H1R19_22230"/>
<dbReference type="Gene3D" id="3.40.50.880">
    <property type="match status" value="1"/>
</dbReference>
<protein>
    <submittedName>
        <fullName evidence="2">Type 1 glutamine amidotransferase</fullName>
    </submittedName>
</protein>
<reference evidence="3" key="1">
    <citation type="submission" date="2020-07" db="EMBL/GenBank/DDBJ databases">
        <title>novel species isolated from the respiratory tract of Marmot.</title>
        <authorList>
            <person name="Zhang G."/>
        </authorList>
    </citation>
    <scope>NUCLEOTIDE SEQUENCE [LARGE SCALE GENOMIC DNA]</scope>
    <source>
        <strain evidence="3">686</strain>
    </source>
</reference>
<keyword evidence="2" id="KW-0315">Glutamine amidotransferase</keyword>
<dbReference type="GO" id="GO:0005829">
    <property type="term" value="C:cytosol"/>
    <property type="evidence" value="ECO:0007669"/>
    <property type="project" value="TreeGrafter"/>
</dbReference>
<name>A0A7D7LXX6_9ACTN</name>
<dbReference type="CDD" id="cd01741">
    <property type="entry name" value="GATase1_1"/>
    <property type="match status" value="1"/>
</dbReference>
<evidence type="ECO:0000313" key="3">
    <source>
        <dbReference type="Proteomes" id="UP000515663"/>
    </source>
</evidence>
<evidence type="ECO:0000259" key="1">
    <source>
        <dbReference type="Pfam" id="PF00117"/>
    </source>
</evidence>
<dbReference type="RefSeq" id="WP_188328448.1">
    <property type="nucleotide sequence ID" value="NZ_CP059491.1"/>
</dbReference>
<dbReference type="AlphaFoldDB" id="A0A7D7LXX6"/>
<accession>A0A7D7LXX6</accession>